<dbReference type="InterPro" id="IPR036691">
    <property type="entry name" value="Endo/exonu/phosph_ase_sf"/>
</dbReference>
<evidence type="ECO:0000313" key="5">
    <source>
        <dbReference type="EMBL" id="RLN34895.1"/>
    </source>
</evidence>
<feature type="domain" description="Inositol polyphosphate-related phosphatase" evidence="4">
    <location>
        <begin position="507"/>
        <end position="839"/>
    </location>
</feature>
<reference evidence="6" key="1">
    <citation type="journal article" date="2019" name="Nat. Commun.">
        <title>The genome of broomcorn millet.</title>
        <authorList>
            <person name="Zou C."/>
            <person name="Miki D."/>
            <person name="Li D."/>
            <person name="Tang Q."/>
            <person name="Xiao L."/>
            <person name="Rajput S."/>
            <person name="Deng P."/>
            <person name="Jia W."/>
            <person name="Huang R."/>
            <person name="Zhang M."/>
            <person name="Sun Y."/>
            <person name="Hu J."/>
            <person name="Fu X."/>
            <person name="Schnable P.S."/>
            <person name="Li F."/>
            <person name="Zhang H."/>
            <person name="Feng B."/>
            <person name="Zhu X."/>
            <person name="Liu R."/>
            <person name="Schnable J.C."/>
            <person name="Zhu J.-K."/>
            <person name="Zhang H."/>
        </authorList>
    </citation>
    <scope>NUCLEOTIDE SEQUENCE [LARGE SCALE GENOMIC DNA]</scope>
</reference>
<dbReference type="SMART" id="SM00128">
    <property type="entry name" value="IPPc"/>
    <property type="match status" value="1"/>
</dbReference>
<dbReference type="EMBL" id="PQIB02000002">
    <property type="protein sequence ID" value="RLN34895.1"/>
    <property type="molecule type" value="Genomic_DNA"/>
</dbReference>
<dbReference type="OrthoDB" id="62798at2759"/>
<evidence type="ECO:0000313" key="6">
    <source>
        <dbReference type="Proteomes" id="UP000275267"/>
    </source>
</evidence>
<dbReference type="Gene3D" id="3.40.50.1820">
    <property type="entry name" value="alpha/beta hydrolase"/>
    <property type="match status" value="1"/>
</dbReference>
<dbReference type="Pfam" id="PF22669">
    <property type="entry name" value="Exo_endo_phos2"/>
    <property type="match status" value="1"/>
</dbReference>
<accession>A0A3L6T9D2</accession>
<protein>
    <submittedName>
        <fullName evidence="5">Type IV inositol polyphosphate 5-phosphatase 9-like isoform X4</fullName>
    </submittedName>
</protein>
<dbReference type="InterPro" id="IPR022742">
    <property type="entry name" value="Hydrolase_4"/>
</dbReference>
<evidence type="ECO:0000256" key="3">
    <source>
        <dbReference type="SAM" id="MobiDB-lite"/>
    </source>
</evidence>
<feature type="compositionally biased region" description="Low complexity" evidence="3">
    <location>
        <begin position="24"/>
        <end position="40"/>
    </location>
</feature>
<dbReference type="Pfam" id="PF12146">
    <property type="entry name" value="Hydrolase_4"/>
    <property type="match status" value="1"/>
</dbReference>
<dbReference type="SUPFAM" id="SSF53474">
    <property type="entry name" value="alpha/beta-Hydrolases"/>
    <property type="match status" value="1"/>
</dbReference>
<dbReference type="STRING" id="4540.A0A3L6T9D2"/>
<keyword evidence="2" id="KW-0378">Hydrolase</keyword>
<evidence type="ECO:0000256" key="1">
    <source>
        <dbReference type="ARBA" id="ARBA00010768"/>
    </source>
</evidence>
<evidence type="ECO:0000256" key="2">
    <source>
        <dbReference type="ARBA" id="ARBA00022801"/>
    </source>
</evidence>
<gene>
    <name evidence="5" type="ORF">C2845_PM03G33780</name>
</gene>
<dbReference type="Gene3D" id="3.60.10.10">
    <property type="entry name" value="Endonuclease/exonuclease/phosphatase"/>
    <property type="match status" value="1"/>
</dbReference>
<name>A0A3L6T9D2_PANMI</name>
<dbReference type="SUPFAM" id="SSF56219">
    <property type="entry name" value="DNase I-like"/>
    <property type="match status" value="1"/>
</dbReference>
<feature type="region of interest" description="Disordered" evidence="3">
    <location>
        <begin position="1"/>
        <end position="72"/>
    </location>
</feature>
<dbReference type="FunFam" id="3.60.10.10:FF:000053">
    <property type="entry name" value="Type IV inositol polyphosphate 5-phosphatase 9"/>
    <property type="match status" value="1"/>
</dbReference>
<dbReference type="PANTHER" id="PTHR45666:SF24">
    <property type="entry name" value="OS09G0394600 PROTEIN"/>
    <property type="match status" value="1"/>
</dbReference>
<dbReference type="GO" id="GO:0046856">
    <property type="term" value="P:phosphatidylinositol dephosphorylation"/>
    <property type="evidence" value="ECO:0007669"/>
    <property type="project" value="InterPro"/>
</dbReference>
<evidence type="ECO:0000259" key="4">
    <source>
        <dbReference type="SMART" id="SM00128"/>
    </source>
</evidence>
<dbReference type="InterPro" id="IPR029058">
    <property type="entry name" value="AB_hydrolase_fold"/>
</dbReference>
<dbReference type="PANTHER" id="PTHR45666">
    <property type="entry name" value="TYPE IV INOSITOL POLYPHOSPHATE 5-PHOSPHATASE 9"/>
    <property type="match status" value="1"/>
</dbReference>
<comment type="similarity">
    <text evidence="1">Belongs to the inositol polyphosphate 5-phosphatase family.</text>
</comment>
<dbReference type="GO" id="GO:0034485">
    <property type="term" value="F:phosphatidylinositol-3,4,5-trisphosphate 5-phosphatase activity"/>
    <property type="evidence" value="ECO:0007669"/>
    <property type="project" value="TreeGrafter"/>
</dbReference>
<dbReference type="InterPro" id="IPR000300">
    <property type="entry name" value="IPPc"/>
</dbReference>
<dbReference type="AlphaFoldDB" id="A0A3L6T9D2"/>
<dbReference type="InterPro" id="IPR045849">
    <property type="entry name" value="IP5P_plant"/>
</dbReference>
<dbReference type="GO" id="GO:0004445">
    <property type="term" value="F:inositol-polyphosphate 5-phosphatase activity"/>
    <property type="evidence" value="ECO:0007669"/>
    <property type="project" value="InterPro"/>
</dbReference>
<sequence>MWAPPAASPAAAGATPSLRRRPSRAAAVRVLVAPPAAARTQQDQPRRRLCLAVPPPASEMASAAADGEEEEEEEVVVVETETGRTEAVEMDAAVRRELAIRRLREEAEADASEAGTGTGRSRRDFAVFETARGDALFTQSWTPAAAGRVKGVVVLLHGLNEHRYAISCIYSRIAFQYLLLTAVICSGRYSHFAKLLNDQGLKVYAMDWIGHGGSDGVHGYVSSLDHAVGDLKEFLEDIVLEENHGLPCFLFGHSTGGAIVLKAALDPCVKLHVEGVVLTSPAIHVQPSHPIIKVVAPIFSVLAPKYRVSALHKRGPPVSRDPEALKMKYSDPLVYTGPIRVRTGNEILRISSYLQRNLSRVTVPFLVLHGTADTITDPTASQRLYHASMSTNKSIKLYDGYLHDLLFEPERDDIANDIINWLSARLDVLERSVLQCLPMFIDKSKSLAIALLFEKVEIILPRLVTSKLLHRQQLHGHGSVSEVSSVVDENLGKRPLNVHKDTFVYRRVFASTWNVGGIAPSDDLDLEDWLDTRANTCDIYVLGFQEIVPLNARNVLGPTKSCISAKWNSLIGEALNKKERKEGAKLSQESTNSSAVEGSIHGEGFRCIRSKQMVGIFTSVWVRSNLRPFIHHLDVSCIGSGIMGCLGNKGSVSIRFVLHETSFCFVCCHLASGGKEGDVLLRNLDIADILARTWFPGRATQELPEKILDHDQVVLLGDLNYRISLEEAKTRSLVKAKNWAILLENDQLLFEFSRGRHFEGWQEGLITFSPTYKYHHNSDQYYWCFDGVRGEKKRAPAWCDRILWRGKGLKQVQYETCNYRLSDHRPVRAVFHAQCDVSEGVQK</sequence>
<organism evidence="5 6">
    <name type="scientific">Panicum miliaceum</name>
    <name type="common">Proso millet</name>
    <name type="synonym">Broomcorn millet</name>
    <dbReference type="NCBI Taxonomy" id="4540"/>
    <lineage>
        <taxon>Eukaryota</taxon>
        <taxon>Viridiplantae</taxon>
        <taxon>Streptophyta</taxon>
        <taxon>Embryophyta</taxon>
        <taxon>Tracheophyta</taxon>
        <taxon>Spermatophyta</taxon>
        <taxon>Magnoliopsida</taxon>
        <taxon>Liliopsida</taxon>
        <taxon>Poales</taxon>
        <taxon>Poaceae</taxon>
        <taxon>PACMAD clade</taxon>
        <taxon>Panicoideae</taxon>
        <taxon>Panicodae</taxon>
        <taxon>Paniceae</taxon>
        <taxon>Panicinae</taxon>
        <taxon>Panicum</taxon>
        <taxon>Panicum sect. Panicum</taxon>
    </lineage>
</organism>
<proteinExistence type="inferred from homology"/>
<dbReference type="GO" id="GO:0004439">
    <property type="term" value="F:phosphatidylinositol-4,5-bisphosphate 5-phosphatase activity"/>
    <property type="evidence" value="ECO:0007669"/>
    <property type="project" value="TreeGrafter"/>
</dbReference>
<keyword evidence="6" id="KW-1185">Reference proteome</keyword>
<feature type="compositionally biased region" description="Low complexity" evidence="3">
    <location>
        <begin position="1"/>
        <end position="17"/>
    </location>
</feature>
<dbReference type="Proteomes" id="UP000275267">
    <property type="component" value="Unassembled WGS sequence"/>
</dbReference>
<comment type="caution">
    <text evidence="5">The sequence shown here is derived from an EMBL/GenBank/DDBJ whole genome shotgun (WGS) entry which is preliminary data.</text>
</comment>